<evidence type="ECO:0000313" key="1">
    <source>
        <dbReference type="EMBL" id="KAF2631453.1"/>
    </source>
</evidence>
<accession>A0ACB6SBV3</accession>
<comment type="caution">
    <text evidence="1">The sequence shown here is derived from an EMBL/GenBank/DDBJ whole genome shotgun (WGS) entry which is preliminary data.</text>
</comment>
<name>A0ACB6SBV3_9PLEO</name>
<reference evidence="1" key="1">
    <citation type="journal article" date="2020" name="Stud. Mycol.">
        <title>101 Dothideomycetes genomes: a test case for predicting lifestyles and emergence of pathogens.</title>
        <authorList>
            <person name="Haridas S."/>
            <person name="Albert R."/>
            <person name="Binder M."/>
            <person name="Bloem J."/>
            <person name="Labutti K."/>
            <person name="Salamov A."/>
            <person name="Andreopoulos B."/>
            <person name="Baker S."/>
            <person name="Barry K."/>
            <person name="Bills G."/>
            <person name="Bluhm B."/>
            <person name="Cannon C."/>
            <person name="Castanera R."/>
            <person name="Culley D."/>
            <person name="Daum C."/>
            <person name="Ezra D."/>
            <person name="Gonzalez J."/>
            <person name="Henrissat B."/>
            <person name="Kuo A."/>
            <person name="Liang C."/>
            <person name="Lipzen A."/>
            <person name="Lutzoni F."/>
            <person name="Magnuson J."/>
            <person name="Mondo S."/>
            <person name="Nolan M."/>
            <person name="Ohm R."/>
            <person name="Pangilinan J."/>
            <person name="Park H.-J."/>
            <person name="Ramirez L."/>
            <person name="Alfaro M."/>
            <person name="Sun H."/>
            <person name="Tritt A."/>
            <person name="Yoshinaga Y."/>
            <person name="Zwiers L.-H."/>
            <person name="Turgeon B."/>
            <person name="Goodwin S."/>
            <person name="Spatafora J."/>
            <person name="Crous P."/>
            <person name="Grigoriev I."/>
        </authorList>
    </citation>
    <scope>NUCLEOTIDE SEQUENCE</scope>
    <source>
        <strain evidence="1">CBS 525.71</strain>
    </source>
</reference>
<evidence type="ECO:0000313" key="2">
    <source>
        <dbReference type="Proteomes" id="UP000799754"/>
    </source>
</evidence>
<gene>
    <name evidence="1" type="ORF">BU25DRAFT_454903</name>
</gene>
<dbReference type="EMBL" id="MU006704">
    <property type="protein sequence ID" value="KAF2631453.1"/>
    <property type="molecule type" value="Genomic_DNA"/>
</dbReference>
<organism evidence="1 2">
    <name type="scientific">Macroventuria anomochaeta</name>
    <dbReference type="NCBI Taxonomy" id="301207"/>
    <lineage>
        <taxon>Eukaryota</taxon>
        <taxon>Fungi</taxon>
        <taxon>Dikarya</taxon>
        <taxon>Ascomycota</taxon>
        <taxon>Pezizomycotina</taxon>
        <taxon>Dothideomycetes</taxon>
        <taxon>Pleosporomycetidae</taxon>
        <taxon>Pleosporales</taxon>
        <taxon>Pleosporineae</taxon>
        <taxon>Didymellaceae</taxon>
        <taxon>Macroventuria</taxon>
    </lineage>
</organism>
<protein>
    <submittedName>
        <fullName evidence="1">Uncharacterized protein</fullName>
    </submittedName>
</protein>
<sequence length="242" mass="23120">MKSFSLIGAVALAAGVSAQYSAAPVSTPAPTSIPGGCNPAHPGSCPSSYFQTIPSSATPSASKPASSTPASNTPAGSSKASVPAGSVTTTITAKAGCPTGPAPDVTVTRSNAPVPSCEAGKNATKPSVVSAPGYGPPAQSGSGSESGSGSGMGAGSGSGSGSGNGTRTSTGQPAQFTGAAGKTAVSGALALVAGFAAYMFASAACHCGKETERLMAGELLLAGRHQRTMYRTLMSSCVNLGA</sequence>
<dbReference type="Proteomes" id="UP000799754">
    <property type="component" value="Unassembled WGS sequence"/>
</dbReference>
<keyword evidence="2" id="KW-1185">Reference proteome</keyword>
<proteinExistence type="predicted"/>